<name>A0A8T1HNP1_9STRA</name>
<evidence type="ECO:0000256" key="1">
    <source>
        <dbReference type="SAM" id="Phobius"/>
    </source>
</evidence>
<dbReference type="InterPro" id="IPR032675">
    <property type="entry name" value="LRR_dom_sf"/>
</dbReference>
<accession>A0A8T1HNP1</accession>
<dbReference type="Pfam" id="PF26605">
    <property type="entry name" value="WLGC"/>
    <property type="match status" value="1"/>
</dbReference>
<organism evidence="3 4">
    <name type="scientific">Phytophthora cactorum</name>
    <dbReference type="NCBI Taxonomy" id="29920"/>
    <lineage>
        <taxon>Eukaryota</taxon>
        <taxon>Sar</taxon>
        <taxon>Stramenopiles</taxon>
        <taxon>Oomycota</taxon>
        <taxon>Peronosporomycetes</taxon>
        <taxon>Peronosporales</taxon>
        <taxon>Peronosporaceae</taxon>
        <taxon>Phytophthora</taxon>
    </lineage>
</organism>
<keyword evidence="1" id="KW-1133">Transmembrane helix</keyword>
<keyword evidence="1" id="KW-0472">Membrane</keyword>
<dbReference type="Proteomes" id="UP000760860">
    <property type="component" value="Unassembled WGS sequence"/>
</dbReference>
<dbReference type="VEuPathDB" id="FungiDB:PC110_g8591"/>
<feature type="transmembrane region" description="Helical" evidence="1">
    <location>
        <begin position="413"/>
        <end position="436"/>
    </location>
</feature>
<dbReference type="EMBL" id="RCMV01000647">
    <property type="protein sequence ID" value="KAG3214334.1"/>
    <property type="molecule type" value="Genomic_DNA"/>
</dbReference>
<reference evidence="3" key="1">
    <citation type="submission" date="2018-05" db="EMBL/GenBank/DDBJ databases">
        <title>Effector identification in a new, highly contiguous assembly of the strawberry crown rot pathogen Phytophthora cactorum.</title>
        <authorList>
            <person name="Armitage A.D."/>
            <person name="Nellist C.F."/>
            <person name="Bates H."/>
            <person name="Vickerstaff R.J."/>
            <person name="Harrison R.J."/>
        </authorList>
    </citation>
    <scope>NUCLEOTIDE SEQUENCE</scope>
    <source>
        <strain evidence="3">P421</strain>
    </source>
</reference>
<feature type="transmembrane region" description="Helical" evidence="1">
    <location>
        <begin position="269"/>
        <end position="293"/>
    </location>
</feature>
<feature type="transmembrane region" description="Helical" evidence="1">
    <location>
        <begin position="370"/>
        <end position="392"/>
    </location>
</feature>
<keyword evidence="1" id="KW-0812">Transmembrane</keyword>
<protein>
    <recommendedName>
        <fullName evidence="2">WLGC domain-containing protein</fullName>
    </recommendedName>
</protein>
<dbReference type="AlphaFoldDB" id="A0A8T1HNP1"/>
<dbReference type="SUPFAM" id="SSF52058">
    <property type="entry name" value="L domain-like"/>
    <property type="match status" value="2"/>
</dbReference>
<feature type="domain" description="WLGC" evidence="2">
    <location>
        <begin position="860"/>
        <end position="926"/>
    </location>
</feature>
<comment type="caution">
    <text evidence="3">The sequence shown here is derived from an EMBL/GenBank/DDBJ whole genome shotgun (WGS) entry which is preliminary data.</text>
</comment>
<gene>
    <name evidence="3" type="ORF">PC129_g14749</name>
</gene>
<evidence type="ECO:0000313" key="3">
    <source>
        <dbReference type="EMBL" id="KAG3214334.1"/>
    </source>
</evidence>
<dbReference type="Gene3D" id="3.80.10.10">
    <property type="entry name" value="Ribonuclease Inhibitor"/>
    <property type="match status" value="2"/>
</dbReference>
<evidence type="ECO:0000259" key="2">
    <source>
        <dbReference type="Pfam" id="PF26605"/>
    </source>
</evidence>
<dbReference type="InterPro" id="IPR058256">
    <property type="entry name" value="WLGC"/>
</dbReference>
<sequence length="927" mass="104125">MVKWPEELRKCQNLKTIQLIYTNTGRIPTWTKEFKNLETIQIESKYGKPNLSNLPGDPFSDFSRLTMIQFGVHENITRFPPLSGVPQLQSFVLTWMLIATLEQIPDLAPLRNLVEMVIYRPNYVCCNGFMGEALLQLIKFVMMAIAPSDTLASRSSMARHVGDQSSAGLENNNRDVKLSQILPNGPSRRHLKLETNRSLGYKTSRHLSFRESFGVLGIPMIIILVVCLAWTTWLIILALAPNETANTLMNTGAYDNGKFWYITDANPSMTLAGAIGLMVVDVGYLLVLLRAVLWRNLLVSSSTRSKAGTWASSRILQVIGPSYKRGRQLWKELTSYEGRNRKRWNAFLKLIDLVMETAVLRQLLQSGSPVSLTYGFAGFLAVNALSCVVNVLTDRFSALTEIVVDSMYDVGHLLTVTKFSFDLAAAVLFPILMLLYCYYNFDFDRQAYLFYLEILPAGSFEHNARSLADPSEMALFRVIFDSLRINSPLDFAIRISMNLALCYRFERVLESLIWSRYREYASRGVKKTVPNTTTPVPQNAVPKGVVSVYVAAILAILLSTHKAITDSETLCSSYPECVVYAHRWQTSDEHCPCVILIDVDLAPKMYNQWVDPVNAYDTVKTLAGAGMLTSLQVINRQLVAWPEELRRCSGLKTIQLIYTDVEHIPAWAKDFHRLVTIQIEGRYGSTNLVALPDDLFSDLPRLSMIHLGIHVNLQAIPAFTGVPNLQSLTLAWTNQLRQLPSFEHVPKLSRLVLTLLPRLERIPDLSPLEKLVEFVVFRPNRVCCNGFMGPCNLTHGSCQANSLFGTSPATCLMNDQNPKLSVAPFLGSSATAKAFETFSPFICQENLFDKLELSLFPTKETITMCQGKSYRQCQFPGNITGICYNTRFQVLSCVPDDNYIALRRLEIAKGIGPVCDPAVEKWLGCTK</sequence>
<proteinExistence type="predicted"/>
<feature type="transmembrane region" description="Helical" evidence="1">
    <location>
        <begin position="213"/>
        <end position="240"/>
    </location>
</feature>
<dbReference type="VEuPathDB" id="FungiDB:PC110_g8583"/>
<evidence type="ECO:0000313" key="4">
    <source>
        <dbReference type="Proteomes" id="UP000760860"/>
    </source>
</evidence>